<dbReference type="EMBL" id="HBUE01139721">
    <property type="protein sequence ID" value="CAG6500180.1"/>
    <property type="molecule type" value="Transcribed_RNA"/>
</dbReference>
<protein>
    <submittedName>
        <fullName evidence="1">(northern house mosquito) hypothetical protein</fullName>
    </submittedName>
</protein>
<reference evidence="1" key="1">
    <citation type="submission" date="2021-05" db="EMBL/GenBank/DDBJ databases">
        <authorList>
            <person name="Alioto T."/>
            <person name="Alioto T."/>
            <person name="Gomez Garrido J."/>
        </authorList>
    </citation>
    <scope>NUCLEOTIDE SEQUENCE</scope>
</reference>
<accession>A0A8D8CTM9</accession>
<proteinExistence type="predicted"/>
<organism evidence="1">
    <name type="scientific">Culex pipiens</name>
    <name type="common">House mosquito</name>
    <dbReference type="NCBI Taxonomy" id="7175"/>
    <lineage>
        <taxon>Eukaryota</taxon>
        <taxon>Metazoa</taxon>
        <taxon>Ecdysozoa</taxon>
        <taxon>Arthropoda</taxon>
        <taxon>Hexapoda</taxon>
        <taxon>Insecta</taxon>
        <taxon>Pterygota</taxon>
        <taxon>Neoptera</taxon>
        <taxon>Endopterygota</taxon>
        <taxon>Diptera</taxon>
        <taxon>Nematocera</taxon>
        <taxon>Culicoidea</taxon>
        <taxon>Culicidae</taxon>
        <taxon>Culicinae</taxon>
        <taxon>Culicini</taxon>
        <taxon>Culex</taxon>
        <taxon>Culex</taxon>
    </lineage>
</organism>
<name>A0A8D8CTM9_CULPI</name>
<evidence type="ECO:0000313" key="1">
    <source>
        <dbReference type="EMBL" id="CAG6500180.1"/>
    </source>
</evidence>
<dbReference type="AlphaFoldDB" id="A0A8D8CTM9"/>
<sequence>MGQLGVHCLCLATHRESTKRCHFRSGHSRRVSVAAIFVHLNPSSVWRAQAVTDLLVACKFTCAGSKPRVAYEFCSRGDFRLINILTGSGRRVATGDLVYY</sequence>